<evidence type="ECO:0000256" key="3">
    <source>
        <dbReference type="ARBA" id="ARBA00022771"/>
    </source>
</evidence>
<organism evidence="7 8">
    <name type="scientific">Diplogelasinospora grovesii</name>
    <dbReference type="NCBI Taxonomy" id="303347"/>
    <lineage>
        <taxon>Eukaryota</taxon>
        <taxon>Fungi</taxon>
        <taxon>Dikarya</taxon>
        <taxon>Ascomycota</taxon>
        <taxon>Pezizomycotina</taxon>
        <taxon>Sordariomycetes</taxon>
        <taxon>Sordariomycetidae</taxon>
        <taxon>Sordariales</taxon>
        <taxon>Diplogelasinosporaceae</taxon>
        <taxon>Diplogelasinospora</taxon>
    </lineage>
</organism>
<feature type="region of interest" description="Disordered" evidence="6">
    <location>
        <begin position="265"/>
        <end position="284"/>
    </location>
</feature>
<comment type="subcellular location">
    <subcellularLocation>
        <location evidence="1">Nucleus</location>
    </subcellularLocation>
</comment>
<dbReference type="InterPro" id="IPR052035">
    <property type="entry name" value="ZnF_BED_domain_contain"/>
</dbReference>
<dbReference type="GO" id="GO:0008270">
    <property type="term" value="F:zinc ion binding"/>
    <property type="evidence" value="ECO:0007669"/>
    <property type="project" value="UniProtKB-KW"/>
</dbReference>
<dbReference type="Proteomes" id="UP001303473">
    <property type="component" value="Unassembled WGS sequence"/>
</dbReference>
<dbReference type="SUPFAM" id="SSF53098">
    <property type="entry name" value="Ribonuclease H-like"/>
    <property type="match status" value="1"/>
</dbReference>
<protein>
    <submittedName>
        <fullName evidence="7">Ribonuclease H-like domain-containing protein</fullName>
    </submittedName>
</protein>
<proteinExistence type="predicted"/>
<evidence type="ECO:0000256" key="6">
    <source>
        <dbReference type="SAM" id="MobiDB-lite"/>
    </source>
</evidence>
<evidence type="ECO:0000313" key="8">
    <source>
        <dbReference type="Proteomes" id="UP001303473"/>
    </source>
</evidence>
<keyword evidence="3" id="KW-0863">Zinc-finger</keyword>
<dbReference type="GO" id="GO:0005634">
    <property type="term" value="C:nucleus"/>
    <property type="evidence" value="ECO:0007669"/>
    <property type="project" value="UniProtKB-SubCell"/>
</dbReference>
<keyword evidence="2" id="KW-0479">Metal-binding</keyword>
<gene>
    <name evidence="7" type="ORF">QBC46DRAFT_233015</name>
</gene>
<sequence>GLLEVIETFGISKQLGYLQSDNAENNDVCISTLLRHFHPDLNPQQVTDLKLVRRVRCVGHILNLVAKAFLEGNNKHFIKSLAPESQERFSAEEMSELLGEWRKGGPVGKLHFIVHFIRRSPQRRDAFAGVAKGDLLEEEKVEFGAILLDADIAKLHLRADNDTRWHSVYHMIDRALVLRDALDIFCKRYVRLGQLEPDSLLSAADWVVLKEVRSILEPFKIITKKFEGRKANFAEVASNLYALHRELVAQRQLYSSAFENQGFDNPDLQQWPDPQSPPLAPAPALAMASQTSISSQGRPRRVPQLPRRLADFEVELPGLGYRATTPEPPLITLGDPVEDEVVSFNSIQVSLDLAIKKLEKYLDLIDDGHAYWAAMILLPGCRMRWIELFFAQDPAKIAAIKAAFHKLYEQYRQAVPVTPESRAPEHPPQLVGGFGEDFYDPPEAVQLQD</sequence>
<evidence type="ECO:0000256" key="1">
    <source>
        <dbReference type="ARBA" id="ARBA00004123"/>
    </source>
</evidence>
<evidence type="ECO:0000313" key="7">
    <source>
        <dbReference type="EMBL" id="KAK3934195.1"/>
    </source>
</evidence>
<comment type="caution">
    <text evidence="7">The sequence shown here is derived from an EMBL/GenBank/DDBJ whole genome shotgun (WGS) entry which is preliminary data.</text>
</comment>
<dbReference type="AlphaFoldDB" id="A0AAN6MVG0"/>
<accession>A0AAN6MVG0</accession>
<keyword evidence="5" id="KW-0539">Nucleus</keyword>
<name>A0AAN6MVG0_9PEZI</name>
<dbReference type="InterPro" id="IPR012337">
    <property type="entry name" value="RNaseH-like_sf"/>
</dbReference>
<feature type="non-terminal residue" evidence="7">
    <location>
        <position position="449"/>
    </location>
</feature>
<reference evidence="8" key="1">
    <citation type="journal article" date="2023" name="Mol. Phylogenet. Evol.">
        <title>Genome-scale phylogeny and comparative genomics of the fungal order Sordariales.</title>
        <authorList>
            <person name="Hensen N."/>
            <person name="Bonometti L."/>
            <person name="Westerberg I."/>
            <person name="Brannstrom I.O."/>
            <person name="Guillou S."/>
            <person name="Cros-Aarteil S."/>
            <person name="Calhoun S."/>
            <person name="Haridas S."/>
            <person name="Kuo A."/>
            <person name="Mondo S."/>
            <person name="Pangilinan J."/>
            <person name="Riley R."/>
            <person name="LaButti K."/>
            <person name="Andreopoulos B."/>
            <person name="Lipzen A."/>
            <person name="Chen C."/>
            <person name="Yan M."/>
            <person name="Daum C."/>
            <person name="Ng V."/>
            <person name="Clum A."/>
            <person name="Steindorff A."/>
            <person name="Ohm R.A."/>
            <person name="Martin F."/>
            <person name="Silar P."/>
            <person name="Natvig D.O."/>
            <person name="Lalanne C."/>
            <person name="Gautier V."/>
            <person name="Ament-Velasquez S.L."/>
            <person name="Kruys A."/>
            <person name="Hutchinson M.I."/>
            <person name="Powell A.J."/>
            <person name="Barry K."/>
            <person name="Miller A.N."/>
            <person name="Grigoriev I.V."/>
            <person name="Debuchy R."/>
            <person name="Gladieux P."/>
            <person name="Hiltunen Thoren M."/>
            <person name="Johannesson H."/>
        </authorList>
    </citation>
    <scope>NUCLEOTIDE SEQUENCE [LARGE SCALE GENOMIC DNA]</scope>
    <source>
        <strain evidence="8">CBS 340.73</strain>
    </source>
</reference>
<feature type="non-terminal residue" evidence="7">
    <location>
        <position position="1"/>
    </location>
</feature>
<keyword evidence="4" id="KW-0862">Zinc</keyword>
<dbReference type="PANTHER" id="PTHR46481:SF10">
    <property type="entry name" value="ZINC FINGER BED DOMAIN-CONTAINING PROTEIN 39"/>
    <property type="match status" value="1"/>
</dbReference>
<evidence type="ECO:0000256" key="4">
    <source>
        <dbReference type="ARBA" id="ARBA00022833"/>
    </source>
</evidence>
<keyword evidence="8" id="KW-1185">Reference proteome</keyword>
<evidence type="ECO:0000256" key="2">
    <source>
        <dbReference type="ARBA" id="ARBA00022723"/>
    </source>
</evidence>
<evidence type="ECO:0000256" key="5">
    <source>
        <dbReference type="ARBA" id="ARBA00023242"/>
    </source>
</evidence>
<dbReference type="EMBL" id="MU854018">
    <property type="protein sequence ID" value="KAK3934195.1"/>
    <property type="molecule type" value="Genomic_DNA"/>
</dbReference>
<dbReference type="PANTHER" id="PTHR46481">
    <property type="entry name" value="ZINC FINGER BED DOMAIN-CONTAINING PROTEIN 4"/>
    <property type="match status" value="1"/>
</dbReference>